<organism evidence="2 3">
    <name type="scientific">Catenuloplanes atrovinosus</name>
    <dbReference type="NCBI Taxonomy" id="137266"/>
    <lineage>
        <taxon>Bacteria</taxon>
        <taxon>Bacillati</taxon>
        <taxon>Actinomycetota</taxon>
        <taxon>Actinomycetes</taxon>
        <taxon>Micromonosporales</taxon>
        <taxon>Micromonosporaceae</taxon>
        <taxon>Catenuloplanes</taxon>
    </lineage>
</organism>
<name>A0AAE3YQ94_9ACTN</name>
<feature type="transmembrane region" description="Helical" evidence="1">
    <location>
        <begin position="123"/>
        <end position="140"/>
    </location>
</feature>
<reference evidence="2" key="1">
    <citation type="submission" date="2023-07" db="EMBL/GenBank/DDBJ databases">
        <title>Sequencing the genomes of 1000 actinobacteria strains.</title>
        <authorList>
            <person name="Klenk H.-P."/>
        </authorList>
    </citation>
    <scope>NUCLEOTIDE SEQUENCE</scope>
    <source>
        <strain evidence="2">DSM 44707</strain>
    </source>
</reference>
<dbReference type="Pfam" id="PF13398">
    <property type="entry name" value="Peptidase_M50B"/>
    <property type="match status" value="1"/>
</dbReference>
<evidence type="ECO:0008006" key="4">
    <source>
        <dbReference type="Google" id="ProtNLM"/>
    </source>
</evidence>
<proteinExistence type="predicted"/>
<feature type="transmembrane region" description="Helical" evidence="1">
    <location>
        <begin position="101"/>
        <end position="117"/>
    </location>
</feature>
<accession>A0AAE3YQ94</accession>
<dbReference type="InterPro" id="IPR049500">
    <property type="entry name" value="Peptidase_M50B-like"/>
</dbReference>
<dbReference type="Proteomes" id="UP001183643">
    <property type="component" value="Unassembled WGS sequence"/>
</dbReference>
<keyword evidence="1" id="KW-0472">Membrane</keyword>
<keyword evidence="1" id="KW-1133">Transmembrane helix</keyword>
<sequence length="219" mass="23256">MTSAEPSLLLAVGSLILGLAASVCWTLTRYLITAAHEGSHALFNSATGGRIVDLRLHRQGGGHVDTLAGSLFLTAVSGYLGPSLFGLVGATMLAHGITPDAVLWTCLVLLIIILVQVKNPFGFFIVGLYGTLFFLLARYGSPGVRALGAYTLIWFLLLGGVIHTALGNLRAGDSVNLRKATYIPVGFWGAFWWLATLAALIYGGGVLFGIIDPVFRREP</sequence>
<evidence type="ECO:0000313" key="3">
    <source>
        <dbReference type="Proteomes" id="UP001183643"/>
    </source>
</evidence>
<feature type="transmembrane region" description="Helical" evidence="1">
    <location>
        <begin position="71"/>
        <end position="94"/>
    </location>
</feature>
<evidence type="ECO:0000256" key="1">
    <source>
        <dbReference type="SAM" id="Phobius"/>
    </source>
</evidence>
<dbReference type="EMBL" id="JAVDYB010000001">
    <property type="protein sequence ID" value="MDR7278003.1"/>
    <property type="molecule type" value="Genomic_DNA"/>
</dbReference>
<protein>
    <recommendedName>
        <fullName evidence="4">Peptidase M50B-like protein</fullName>
    </recommendedName>
</protein>
<dbReference type="AlphaFoldDB" id="A0AAE3YQ94"/>
<keyword evidence="3" id="KW-1185">Reference proteome</keyword>
<gene>
    <name evidence="2" type="ORF">J2S41_004781</name>
</gene>
<evidence type="ECO:0000313" key="2">
    <source>
        <dbReference type="EMBL" id="MDR7278003.1"/>
    </source>
</evidence>
<dbReference type="RefSeq" id="WP_310370648.1">
    <property type="nucleotide sequence ID" value="NZ_JAVDYB010000001.1"/>
</dbReference>
<keyword evidence="1" id="KW-0812">Transmembrane</keyword>
<feature type="transmembrane region" description="Helical" evidence="1">
    <location>
        <begin position="186"/>
        <end position="211"/>
    </location>
</feature>
<comment type="caution">
    <text evidence="2">The sequence shown here is derived from an EMBL/GenBank/DDBJ whole genome shotgun (WGS) entry which is preliminary data.</text>
</comment>
<feature type="transmembrane region" description="Helical" evidence="1">
    <location>
        <begin position="147"/>
        <end position="166"/>
    </location>
</feature>